<sequence>MTRFDADDPQDRRKLFADAIAAHRNRASAFLTIEADHDTDGDHDTDADSEESPAPWVQFAESTFNLDVDDDELDRLNDLVDDFPTFRIDQLESPEEAEGTNVRITARSDANRLATFADRVFLDVYGHDGDYRAWVTEI</sequence>
<dbReference type="OrthoDB" id="193911at2157"/>
<keyword evidence="3" id="KW-1185">Reference proteome</keyword>
<evidence type="ECO:0000313" key="3">
    <source>
        <dbReference type="Proteomes" id="UP000199170"/>
    </source>
</evidence>
<evidence type="ECO:0000313" key="2">
    <source>
        <dbReference type="EMBL" id="SDY03648.1"/>
    </source>
</evidence>
<feature type="domain" description="DUF7975" evidence="1">
    <location>
        <begin position="1"/>
        <end position="138"/>
    </location>
</feature>
<organism evidence="2 3">
    <name type="scientific">Halobellus clavatus</name>
    <dbReference type="NCBI Taxonomy" id="660517"/>
    <lineage>
        <taxon>Archaea</taxon>
        <taxon>Methanobacteriati</taxon>
        <taxon>Methanobacteriota</taxon>
        <taxon>Stenosarchaea group</taxon>
        <taxon>Halobacteria</taxon>
        <taxon>Halobacteriales</taxon>
        <taxon>Haloferacaceae</taxon>
        <taxon>Halobellus</taxon>
    </lineage>
</organism>
<dbReference type="Pfam" id="PF25930">
    <property type="entry name" value="DUF7975"/>
    <property type="match status" value="1"/>
</dbReference>
<protein>
    <recommendedName>
        <fullName evidence="1">DUF7975 domain-containing protein</fullName>
    </recommendedName>
</protein>
<reference evidence="3" key="1">
    <citation type="submission" date="2016-10" db="EMBL/GenBank/DDBJ databases">
        <authorList>
            <person name="Varghese N."/>
            <person name="Submissions S."/>
        </authorList>
    </citation>
    <scope>NUCLEOTIDE SEQUENCE [LARGE SCALE GENOMIC DNA]</scope>
    <source>
        <strain evidence="3">CGMCC 1.10118</strain>
    </source>
</reference>
<dbReference type="AlphaFoldDB" id="A0A1H3GLY1"/>
<dbReference type="EMBL" id="FNPB01000005">
    <property type="protein sequence ID" value="SDY03648.1"/>
    <property type="molecule type" value="Genomic_DNA"/>
</dbReference>
<accession>A0A1H3GLY1</accession>
<dbReference type="InterPro" id="IPR058281">
    <property type="entry name" value="DUF7975"/>
</dbReference>
<evidence type="ECO:0000259" key="1">
    <source>
        <dbReference type="Pfam" id="PF25930"/>
    </source>
</evidence>
<name>A0A1H3GLY1_9EURY</name>
<proteinExistence type="predicted"/>
<dbReference type="STRING" id="660517.SAMN04487946_105218"/>
<gene>
    <name evidence="2" type="ORF">SAMN04487946_105218</name>
</gene>
<dbReference type="Proteomes" id="UP000199170">
    <property type="component" value="Unassembled WGS sequence"/>
</dbReference>
<dbReference type="RefSeq" id="WP_089767037.1">
    <property type="nucleotide sequence ID" value="NZ_FNPB01000005.1"/>
</dbReference>